<dbReference type="Proteomes" id="UP000790580">
    <property type="component" value="Unassembled WGS sequence"/>
</dbReference>
<keyword evidence="1" id="KW-1133">Transmembrane helix</keyword>
<proteinExistence type="predicted"/>
<feature type="transmembrane region" description="Helical" evidence="1">
    <location>
        <begin position="20"/>
        <end position="39"/>
    </location>
</feature>
<dbReference type="RefSeq" id="WP_088075297.1">
    <property type="nucleotide sequence ID" value="NZ_JAHQCR010000031.1"/>
</dbReference>
<protein>
    <submittedName>
        <fullName evidence="2">ABC transporter permease</fullName>
    </submittedName>
</protein>
<comment type="caution">
    <text evidence="2">The sequence shown here is derived from an EMBL/GenBank/DDBJ whole genome shotgun (WGS) entry which is preliminary data.</text>
</comment>
<feature type="transmembrane region" description="Helical" evidence="1">
    <location>
        <begin position="148"/>
        <end position="173"/>
    </location>
</feature>
<accession>A0ABS6JVR0</accession>
<organism evidence="2 3">
    <name type="scientific">Evansella alkalicola</name>
    <dbReference type="NCBI Taxonomy" id="745819"/>
    <lineage>
        <taxon>Bacteria</taxon>
        <taxon>Bacillati</taxon>
        <taxon>Bacillota</taxon>
        <taxon>Bacilli</taxon>
        <taxon>Bacillales</taxon>
        <taxon>Bacillaceae</taxon>
        <taxon>Evansella</taxon>
    </lineage>
</organism>
<keyword evidence="1" id="KW-0812">Transmembrane</keyword>
<dbReference type="Pfam" id="PF06541">
    <property type="entry name" value="ABC_trans_CmpB"/>
    <property type="match status" value="1"/>
</dbReference>
<keyword evidence="1" id="KW-0472">Membrane</keyword>
<evidence type="ECO:0000256" key="1">
    <source>
        <dbReference type="SAM" id="Phobius"/>
    </source>
</evidence>
<feature type="transmembrane region" description="Helical" evidence="1">
    <location>
        <begin position="51"/>
        <end position="72"/>
    </location>
</feature>
<reference evidence="2 3" key="1">
    <citation type="submission" date="2021-06" db="EMBL/GenBank/DDBJ databases">
        <title>Bacillus sp. RD4P76, an endophyte from a halophyte.</title>
        <authorList>
            <person name="Sun J.-Q."/>
        </authorList>
    </citation>
    <scope>NUCLEOTIDE SEQUENCE [LARGE SCALE GENOMIC DNA]</scope>
    <source>
        <strain evidence="2 3">JCM 17098</strain>
    </source>
</reference>
<dbReference type="EMBL" id="JAHQCR010000031">
    <property type="protein sequence ID" value="MBU9721215.1"/>
    <property type="molecule type" value="Genomic_DNA"/>
</dbReference>
<feature type="transmembrane region" description="Helical" evidence="1">
    <location>
        <begin position="121"/>
        <end position="142"/>
    </location>
</feature>
<keyword evidence="3" id="KW-1185">Reference proteome</keyword>
<sequence>MHDFISFVANIVLNFWGIEVLLFYFFLYSFVGWLIENIYSRITTRVFFKEGFLYSPLKPMYGFTPVLLLLTAHFDLPIVFIILACFIIPTFVEYVSGVMLQTFFRKKWWDYTDMPYQFQGHITLSFSLCWFALCLVFLFVIHREVESLYFMISTIWVVVYPVFMVGLMLDFIFTVSKHRRNKPVQFES</sequence>
<evidence type="ECO:0000313" key="2">
    <source>
        <dbReference type="EMBL" id="MBU9721215.1"/>
    </source>
</evidence>
<evidence type="ECO:0000313" key="3">
    <source>
        <dbReference type="Proteomes" id="UP000790580"/>
    </source>
</evidence>
<dbReference type="InterPro" id="IPR010540">
    <property type="entry name" value="CmpB_TMEM229"/>
</dbReference>
<name>A0ABS6JVR0_9BACI</name>
<gene>
    <name evidence="2" type="ORF">KS407_07105</name>
</gene>
<feature type="transmembrane region" description="Helical" evidence="1">
    <location>
        <begin position="78"/>
        <end position="100"/>
    </location>
</feature>